<dbReference type="PANTHER" id="PTHR21237">
    <property type="entry name" value="GRPE PROTEIN"/>
    <property type="match status" value="1"/>
</dbReference>
<evidence type="ECO:0000256" key="5">
    <source>
        <dbReference type="ARBA" id="ARBA00023016"/>
    </source>
</evidence>
<keyword evidence="6" id="KW-0143">Chaperone</keyword>
<dbReference type="GO" id="GO:0005737">
    <property type="term" value="C:cytoplasm"/>
    <property type="evidence" value="ECO:0007669"/>
    <property type="project" value="UniProtKB-SubCell"/>
</dbReference>
<keyword evidence="4" id="KW-0963">Cytoplasm</keyword>
<dbReference type="PROSITE" id="PS01071">
    <property type="entry name" value="GRPE"/>
    <property type="match status" value="1"/>
</dbReference>
<dbReference type="GO" id="GO:0051087">
    <property type="term" value="F:protein-folding chaperone binding"/>
    <property type="evidence" value="ECO:0007669"/>
    <property type="project" value="InterPro"/>
</dbReference>
<evidence type="ECO:0000313" key="9">
    <source>
        <dbReference type="EMBL" id="MPM53817.1"/>
    </source>
</evidence>
<dbReference type="Gene3D" id="2.30.22.10">
    <property type="entry name" value="Head domain of nucleotide exchange factor GrpE"/>
    <property type="match status" value="1"/>
</dbReference>
<dbReference type="SUPFAM" id="SSF51064">
    <property type="entry name" value="Head domain of nucleotide exchange factor GrpE"/>
    <property type="match status" value="1"/>
</dbReference>
<evidence type="ECO:0000256" key="8">
    <source>
        <dbReference type="SAM" id="MobiDB-lite"/>
    </source>
</evidence>
<accession>A0A645ALA6</accession>
<name>A0A645ALA6_9ZZZZ</name>
<dbReference type="AlphaFoldDB" id="A0A645ALA6"/>
<evidence type="ECO:0000256" key="2">
    <source>
        <dbReference type="ARBA" id="ARBA00009054"/>
    </source>
</evidence>
<dbReference type="InterPro" id="IPR000740">
    <property type="entry name" value="GrpE"/>
</dbReference>
<evidence type="ECO:0000256" key="3">
    <source>
        <dbReference type="ARBA" id="ARBA00011738"/>
    </source>
</evidence>
<dbReference type="Gene3D" id="3.90.20.20">
    <property type="match status" value="1"/>
</dbReference>
<evidence type="ECO:0000256" key="4">
    <source>
        <dbReference type="ARBA" id="ARBA00022490"/>
    </source>
</evidence>
<dbReference type="InterPro" id="IPR013805">
    <property type="entry name" value="GrpE_CC"/>
</dbReference>
<dbReference type="EMBL" id="VSSQ01014515">
    <property type="protein sequence ID" value="MPM53817.1"/>
    <property type="molecule type" value="Genomic_DNA"/>
</dbReference>
<reference evidence="9" key="1">
    <citation type="submission" date="2019-08" db="EMBL/GenBank/DDBJ databases">
        <authorList>
            <person name="Kucharzyk K."/>
            <person name="Murdoch R.W."/>
            <person name="Higgins S."/>
            <person name="Loffler F."/>
        </authorList>
    </citation>
    <scope>NUCLEOTIDE SEQUENCE</scope>
</reference>
<gene>
    <name evidence="9" type="primary">grpE_34</name>
    <name evidence="9" type="ORF">SDC9_100586</name>
</gene>
<proteinExistence type="inferred from homology"/>
<dbReference type="GO" id="GO:0006457">
    <property type="term" value="P:protein folding"/>
    <property type="evidence" value="ECO:0007669"/>
    <property type="project" value="InterPro"/>
</dbReference>
<sequence>MKKHKMENHSHSSDLPEEVETGNPEPAETAANADPEVWDNPGEVGESAPADAEAVAAPPEELLKAEVADLKDKLLRKEADYQNYRKRMTREVGDARRIGLCETIVPFLHLFDLYAMAMKAADQSDNVAALKQGMLMIQSEYQKALDELGVKQFSAEGAKFDPALHDAVSYEASATVPEGMVLKQWNCGYKLGDRLLRPARVVVSSGPEAKGKDEA</sequence>
<evidence type="ECO:0000256" key="1">
    <source>
        <dbReference type="ARBA" id="ARBA00004496"/>
    </source>
</evidence>
<dbReference type="HAMAP" id="MF_01151">
    <property type="entry name" value="GrpE"/>
    <property type="match status" value="1"/>
</dbReference>
<dbReference type="Pfam" id="PF01025">
    <property type="entry name" value="GrpE"/>
    <property type="match status" value="1"/>
</dbReference>
<protein>
    <submittedName>
        <fullName evidence="9">Protein GrpE</fullName>
    </submittedName>
</protein>
<dbReference type="CDD" id="cd00446">
    <property type="entry name" value="GrpE"/>
    <property type="match status" value="1"/>
</dbReference>
<dbReference type="GO" id="GO:0000774">
    <property type="term" value="F:adenyl-nucleotide exchange factor activity"/>
    <property type="evidence" value="ECO:0007669"/>
    <property type="project" value="InterPro"/>
</dbReference>
<evidence type="ECO:0000256" key="7">
    <source>
        <dbReference type="SAM" id="Coils"/>
    </source>
</evidence>
<dbReference type="PANTHER" id="PTHR21237:SF40">
    <property type="entry name" value="CELL CYCLE AND APOPTOSIS REGULATOR PROTEIN 2"/>
    <property type="match status" value="1"/>
</dbReference>
<dbReference type="GO" id="GO:0042803">
    <property type="term" value="F:protein homodimerization activity"/>
    <property type="evidence" value="ECO:0007669"/>
    <property type="project" value="InterPro"/>
</dbReference>
<feature type="coiled-coil region" evidence="7">
    <location>
        <begin position="60"/>
        <end position="87"/>
    </location>
</feature>
<dbReference type="SUPFAM" id="SSF58014">
    <property type="entry name" value="Coiled-coil domain of nucleotide exchange factor GrpE"/>
    <property type="match status" value="1"/>
</dbReference>
<comment type="similarity">
    <text evidence="2">Belongs to the GrpE family.</text>
</comment>
<organism evidence="9">
    <name type="scientific">bioreactor metagenome</name>
    <dbReference type="NCBI Taxonomy" id="1076179"/>
    <lineage>
        <taxon>unclassified sequences</taxon>
        <taxon>metagenomes</taxon>
        <taxon>ecological metagenomes</taxon>
    </lineage>
</organism>
<dbReference type="GO" id="GO:0051082">
    <property type="term" value="F:unfolded protein binding"/>
    <property type="evidence" value="ECO:0007669"/>
    <property type="project" value="TreeGrafter"/>
</dbReference>
<feature type="region of interest" description="Disordered" evidence="8">
    <location>
        <begin position="1"/>
        <end position="56"/>
    </location>
</feature>
<dbReference type="InterPro" id="IPR009012">
    <property type="entry name" value="GrpE_head"/>
</dbReference>
<keyword evidence="5" id="KW-0346">Stress response</keyword>
<dbReference type="PRINTS" id="PR00773">
    <property type="entry name" value="GRPEPROTEIN"/>
</dbReference>
<comment type="subunit">
    <text evidence="3">Homodimer.</text>
</comment>
<dbReference type="FunFam" id="2.30.22.10:FF:000001">
    <property type="entry name" value="Protein GrpE"/>
    <property type="match status" value="1"/>
</dbReference>
<comment type="subcellular location">
    <subcellularLocation>
        <location evidence="1">Cytoplasm</location>
    </subcellularLocation>
</comment>
<keyword evidence="7" id="KW-0175">Coiled coil</keyword>
<evidence type="ECO:0000256" key="6">
    <source>
        <dbReference type="ARBA" id="ARBA00023186"/>
    </source>
</evidence>
<comment type="caution">
    <text evidence="9">The sequence shown here is derived from an EMBL/GenBank/DDBJ whole genome shotgun (WGS) entry which is preliminary data.</text>
</comment>